<feature type="transmembrane region" description="Helical" evidence="7">
    <location>
        <begin position="7"/>
        <end position="26"/>
    </location>
</feature>
<evidence type="ECO:0000256" key="2">
    <source>
        <dbReference type="ARBA" id="ARBA00006448"/>
    </source>
</evidence>
<evidence type="ECO:0000256" key="5">
    <source>
        <dbReference type="ARBA" id="ARBA00022989"/>
    </source>
</evidence>
<evidence type="ECO:0000259" key="8">
    <source>
        <dbReference type="Pfam" id="PF04239"/>
    </source>
</evidence>
<keyword evidence="5 7" id="KW-1133">Transmembrane helix</keyword>
<feature type="transmembrane region" description="Helical" evidence="7">
    <location>
        <begin position="33"/>
        <end position="53"/>
    </location>
</feature>
<comment type="similarity">
    <text evidence="2">Belongs to the UPF0702 family.</text>
</comment>
<feature type="transmembrane region" description="Helical" evidence="7">
    <location>
        <begin position="59"/>
        <end position="81"/>
    </location>
</feature>
<dbReference type="Pfam" id="PF04239">
    <property type="entry name" value="DUF421"/>
    <property type="match status" value="1"/>
</dbReference>
<evidence type="ECO:0000256" key="1">
    <source>
        <dbReference type="ARBA" id="ARBA00004651"/>
    </source>
</evidence>
<dbReference type="PANTHER" id="PTHR34582:SF7">
    <property type="entry name" value="UPF0702 TRANSMEMBRANE PROTEIN YDFS"/>
    <property type="match status" value="1"/>
</dbReference>
<proteinExistence type="inferred from homology"/>
<feature type="domain" description="YetF-like N-terminal transmembrane" evidence="9">
    <location>
        <begin position="5"/>
        <end position="75"/>
    </location>
</feature>
<feature type="domain" description="YetF C-terminal" evidence="8">
    <location>
        <begin position="86"/>
        <end position="211"/>
    </location>
</feature>
<dbReference type="Proteomes" id="UP001254848">
    <property type="component" value="Unassembled WGS sequence"/>
</dbReference>
<dbReference type="InterPro" id="IPR023090">
    <property type="entry name" value="UPF0702_alpha/beta_dom_sf"/>
</dbReference>
<gene>
    <name evidence="10" type="ORF">Q4T40_14035</name>
</gene>
<dbReference type="Gene3D" id="3.30.240.20">
    <property type="entry name" value="bsu07140 like domains"/>
    <property type="match status" value="2"/>
</dbReference>
<dbReference type="InterPro" id="IPR007353">
    <property type="entry name" value="DUF421"/>
</dbReference>
<evidence type="ECO:0000313" key="10">
    <source>
        <dbReference type="EMBL" id="MDT8902366.1"/>
    </source>
</evidence>
<evidence type="ECO:0000256" key="4">
    <source>
        <dbReference type="ARBA" id="ARBA00022692"/>
    </source>
</evidence>
<keyword evidence="3" id="KW-1003">Cell membrane</keyword>
<comment type="caution">
    <text evidence="10">The sequence shown here is derived from an EMBL/GenBank/DDBJ whole genome shotgun (WGS) entry which is preliminary data.</text>
</comment>
<keyword evidence="4 7" id="KW-0812">Transmembrane</keyword>
<protein>
    <submittedName>
        <fullName evidence="10">DUF421 domain-containing protein</fullName>
    </submittedName>
</protein>
<keyword evidence="6 7" id="KW-0472">Membrane</keyword>
<name>A0ABU3NZY9_9FIRM</name>
<accession>A0ABU3NZY9</accession>
<dbReference type="InterPro" id="IPR048454">
    <property type="entry name" value="YetF_N"/>
</dbReference>
<evidence type="ECO:0000259" key="9">
    <source>
        <dbReference type="Pfam" id="PF20730"/>
    </source>
</evidence>
<dbReference type="PANTHER" id="PTHR34582">
    <property type="entry name" value="UPF0702 TRANSMEMBRANE PROTEIN YCAP"/>
    <property type="match status" value="1"/>
</dbReference>
<reference evidence="10 11" key="1">
    <citation type="submission" date="2023-07" db="EMBL/GenBank/DDBJ databases">
        <title>The novel representative of Negativicutes class, Anaeroselena agilis gen. nov. sp. nov.</title>
        <authorList>
            <person name="Prokofeva M.I."/>
            <person name="Elcheninov A.G."/>
            <person name="Klyukina A."/>
            <person name="Kublanov I.V."/>
            <person name="Frolov E.N."/>
            <person name="Podosokorskaya O.A."/>
        </authorList>
    </citation>
    <scope>NUCLEOTIDE SEQUENCE [LARGE SCALE GENOMIC DNA]</scope>
    <source>
        <strain evidence="10 11">4137-cl</strain>
    </source>
</reference>
<dbReference type="RefSeq" id="WP_413780849.1">
    <property type="nucleotide sequence ID" value="NZ_JAUOZS010000001.1"/>
</dbReference>
<keyword evidence="11" id="KW-1185">Reference proteome</keyword>
<dbReference type="EMBL" id="JAUOZS010000001">
    <property type="protein sequence ID" value="MDT8902366.1"/>
    <property type="molecule type" value="Genomic_DNA"/>
</dbReference>
<evidence type="ECO:0000256" key="7">
    <source>
        <dbReference type="SAM" id="Phobius"/>
    </source>
</evidence>
<sequence>MNELLDIVIRATVAYMLLLLLTRVMGRKQISQLTFFDFVSGIAIGSIAASTFFNPAMPTYLGVAALVVWTGWVLATAKLTLVSLPARKLVEAEPLMVIHKGRILEEKLTDRHYNVNDLLKQLREKSIFDPGQVEVGIIETDGKLSVLKKSQFQTVTAGDLGAAGPPAASGGLVGKEIIINGEILDDNLAAAGLTRAMLADYLRANGIEDAAAVELLLVNPQGQYYLDLKKDGAAGKGR</sequence>
<comment type="subcellular location">
    <subcellularLocation>
        <location evidence="1">Cell membrane</location>
        <topology evidence="1">Multi-pass membrane protein</topology>
    </subcellularLocation>
</comment>
<organism evidence="10 11">
    <name type="scientific">Anaeroselena agilis</name>
    <dbReference type="NCBI Taxonomy" id="3063788"/>
    <lineage>
        <taxon>Bacteria</taxon>
        <taxon>Bacillati</taxon>
        <taxon>Bacillota</taxon>
        <taxon>Negativicutes</taxon>
        <taxon>Acetonemataceae</taxon>
        <taxon>Anaeroselena</taxon>
    </lineage>
</organism>
<dbReference type="Pfam" id="PF20730">
    <property type="entry name" value="YetF_N"/>
    <property type="match status" value="1"/>
</dbReference>
<evidence type="ECO:0000256" key="6">
    <source>
        <dbReference type="ARBA" id="ARBA00023136"/>
    </source>
</evidence>
<evidence type="ECO:0000313" key="11">
    <source>
        <dbReference type="Proteomes" id="UP001254848"/>
    </source>
</evidence>
<evidence type="ECO:0000256" key="3">
    <source>
        <dbReference type="ARBA" id="ARBA00022475"/>
    </source>
</evidence>